<accession>A0A6N7M226</accession>
<evidence type="ECO:0000256" key="3">
    <source>
        <dbReference type="ARBA" id="ARBA00008346"/>
    </source>
</evidence>
<comment type="function">
    <text evidence="2 10">Forms oxaloacetate, a four-carbon dicarboxylic acid source for the tricarboxylic acid cycle.</text>
</comment>
<dbReference type="AlphaFoldDB" id="A0A6N7M226"/>
<comment type="cofactor">
    <cofactor evidence="1 10">
        <name>Mg(2+)</name>
        <dbReference type="ChEBI" id="CHEBI:18420"/>
    </cofactor>
</comment>
<dbReference type="GO" id="GO:0006099">
    <property type="term" value="P:tricarboxylic acid cycle"/>
    <property type="evidence" value="ECO:0007669"/>
    <property type="project" value="InterPro"/>
</dbReference>
<dbReference type="Gene3D" id="1.20.1440.90">
    <property type="entry name" value="Phosphoenolpyruvate/pyruvate domain"/>
    <property type="match status" value="1"/>
</dbReference>
<dbReference type="GO" id="GO:0008964">
    <property type="term" value="F:phosphoenolpyruvate carboxylase activity"/>
    <property type="evidence" value="ECO:0007669"/>
    <property type="project" value="UniProtKB-UniRule"/>
</dbReference>
<dbReference type="Proteomes" id="UP000469421">
    <property type="component" value="Unassembled WGS sequence"/>
</dbReference>
<dbReference type="PANTHER" id="PTHR30523:SF6">
    <property type="entry name" value="PHOSPHOENOLPYRUVATE CARBOXYLASE"/>
    <property type="match status" value="1"/>
</dbReference>
<comment type="similarity">
    <text evidence="3 10">Belongs to the PEPCase type 1 family.</text>
</comment>
<evidence type="ECO:0000256" key="9">
    <source>
        <dbReference type="ARBA" id="ARBA00048995"/>
    </source>
</evidence>
<dbReference type="InterPro" id="IPR015813">
    <property type="entry name" value="Pyrv/PenolPyrv_kinase-like_dom"/>
</dbReference>
<dbReference type="GO" id="GO:0000287">
    <property type="term" value="F:magnesium ion binding"/>
    <property type="evidence" value="ECO:0007669"/>
    <property type="project" value="UniProtKB-UniRule"/>
</dbReference>
<dbReference type="InterPro" id="IPR021135">
    <property type="entry name" value="PEP_COase"/>
</dbReference>
<protein>
    <recommendedName>
        <fullName evidence="5 10">Phosphoenolpyruvate carboxylase</fullName>
        <shortName evidence="10">PEPC</shortName>
        <shortName evidence="10">PEPCase</shortName>
        <ecNumber evidence="4 10">4.1.1.31</ecNumber>
    </recommendedName>
</protein>
<keyword evidence="8 10" id="KW-0120">Carbon dioxide fixation</keyword>
<dbReference type="NCBIfam" id="NF000584">
    <property type="entry name" value="PRK00009.1"/>
    <property type="match status" value="1"/>
</dbReference>
<evidence type="ECO:0000256" key="1">
    <source>
        <dbReference type="ARBA" id="ARBA00001946"/>
    </source>
</evidence>
<keyword evidence="13" id="KW-0670">Pyruvate</keyword>
<evidence type="ECO:0000256" key="12">
    <source>
        <dbReference type="PROSITE-ProRule" id="PRU10112"/>
    </source>
</evidence>
<dbReference type="EMBL" id="WIRE01000002">
    <property type="protein sequence ID" value="MQX54541.1"/>
    <property type="molecule type" value="Genomic_DNA"/>
</dbReference>
<dbReference type="SUPFAM" id="SSF51621">
    <property type="entry name" value="Phosphoenolpyruvate/pyruvate domain"/>
    <property type="match status" value="1"/>
</dbReference>
<dbReference type="EC" id="4.1.1.31" evidence="4 10"/>
<dbReference type="GO" id="GO:0015977">
    <property type="term" value="P:carbon fixation"/>
    <property type="evidence" value="ECO:0007669"/>
    <property type="project" value="UniProtKB-UniRule"/>
</dbReference>
<evidence type="ECO:0000313" key="14">
    <source>
        <dbReference type="Proteomes" id="UP000469421"/>
    </source>
</evidence>
<dbReference type="PRINTS" id="PR00150">
    <property type="entry name" value="PEPCARBXLASE"/>
</dbReference>
<evidence type="ECO:0000256" key="11">
    <source>
        <dbReference type="PROSITE-ProRule" id="PRU10111"/>
    </source>
</evidence>
<dbReference type="PANTHER" id="PTHR30523">
    <property type="entry name" value="PHOSPHOENOLPYRUVATE CARBOXYLASE"/>
    <property type="match status" value="1"/>
</dbReference>
<dbReference type="GO" id="GO:0005829">
    <property type="term" value="C:cytosol"/>
    <property type="evidence" value="ECO:0007669"/>
    <property type="project" value="TreeGrafter"/>
</dbReference>
<keyword evidence="14" id="KW-1185">Reference proteome</keyword>
<evidence type="ECO:0000256" key="5">
    <source>
        <dbReference type="ARBA" id="ARBA00022419"/>
    </source>
</evidence>
<comment type="caution">
    <text evidence="13">The sequence shown here is derived from an EMBL/GenBank/DDBJ whole genome shotgun (WGS) entry which is preliminary data.</text>
</comment>
<reference evidence="13 14" key="1">
    <citation type="submission" date="2019-10" db="EMBL/GenBank/DDBJ databases">
        <title>Alcanivorax sp.PA15-N-34 draft genome sequence.</title>
        <authorList>
            <person name="Liao X."/>
            <person name="Shao Z."/>
        </authorList>
    </citation>
    <scope>NUCLEOTIDE SEQUENCE [LARGE SCALE GENOMIC DNA]</scope>
    <source>
        <strain evidence="13 14">PA15-N-34</strain>
    </source>
</reference>
<proteinExistence type="inferred from homology"/>
<sequence length="888" mass="99244">MDHNVNAPLRDNVRLLGDLLGECLRQQAGEDLFNTIEQIRKASVATRSEEGAPISTLKDLLSPLDDDTLLEVARAFSQFLNLSNIAEQHHRERLHRQHQRYPGDPGGDQGLLDVLARLKEQGIEDASLGETLHDLSVELVLTAHPTEVTRRTLIRKYDQMADLLGELDRSDLNDEERRSLRARLRRVILAAWTTDEIRREKPTPVDEAKWGFATIEQSLWQAVPDMVRQLEIHLADRGLPLPPADWAPVKLASWMGGDRDGNPNVTAVVTREVLLLARWMAADLYLRDIENLLADLSMEAASQELLAVTGPSHEPYRVLLREVRRRLKLTRRQREAQVDGLPVPEGEGYLFREQLLEPLKLIDQSLRAVGLADIANGDLKNTLRRLNCFGITLLRLDIRQESTRHSDVLDAITRYLQLGSYHEWDEDQRQTFLVNELLARRPLIDDAFRRSEECTPEVAEVLDTCEVIAEQGSEGLGAYVISMATTPSDVLSVMLLQKIAGVTEPMRVVPLFETLADLDGAEHTMRALMGIPFYRERVAQGQEVMIGYSDSAKDAGFLGAAWAQYRAQEKLTALFAEHQIPLTLFHGRGGSISRGGAPSRMALLSQPPGSVAGRIRVTEQGEVIRFKYGRPSVAVFNLSQYVAATLEATLLPPCSPQAEWREQMQILTDVSVAGYRGVVQDEPELVRYLRTVTPETELSRLALGSRPARRKQDAGISSLRAIPWVFAWTQIRLMLPAWLGTGGALEEALADKEQAERVRDMAAHWPFFQGVVDMLEMVLAKADLNVAAWYEQRLAGNDDGLQQLGTVLREKLTSCVAALGGLTGREDLLENNPAMRWSIRVRDPYTDPLHLLQAELMARLREQDGDETLESALMVTIAGIAAGLRNTG</sequence>
<dbReference type="RefSeq" id="WP_328594749.1">
    <property type="nucleotide sequence ID" value="NZ_WIRE01000002.1"/>
</dbReference>
<organism evidence="13 14">
    <name type="scientific">Alcanivorax sediminis</name>
    <dbReference type="NCBI Taxonomy" id="2663008"/>
    <lineage>
        <taxon>Bacteria</taxon>
        <taxon>Pseudomonadati</taxon>
        <taxon>Pseudomonadota</taxon>
        <taxon>Gammaproteobacteria</taxon>
        <taxon>Oceanospirillales</taxon>
        <taxon>Alcanivoracaceae</taxon>
        <taxon>Alcanivorax</taxon>
    </lineage>
</organism>
<dbReference type="HAMAP" id="MF_00595">
    <property type="entry name" value="PEPcase_type1"/>
    <property type="match status" value="1"/>
</dbReference>
<evidence type="ECO:0000313" key="13">
    <source>
        <dbReference type="EMBL" id="MQX54541.1"/>
    </source>
</evidence>
<dbReference type="Pfam" id="PF00311">
    <property type="entry name" value="PEPcase"/>
    <property type="match status" value="1"/>
</dbReference>
<gene>
    <name evidence="10" type="primary">ppc</name>
    <name evidence="13" type="ORF">GFN93_14910</name>
</gene>
<evidence type="ECO:0000256" key="8">
    <source>
        <dbReference type="ARBA" id="ARBA00023300"/>
    </source>
</evidence>
<dbReference type="InterPro" id="IPR022805">
    <property type="entry name" value="PEP_COase_bac/pln-type"/>
</dbReference>
<evidence type="ECO:0000256" key="4">
    <source>
        <dbReference type="ARBA" id="ARBA00012305"/>
    </source>
</evidence>
<feature type="active site" evidence="10 11">
    <location>
        <position position="144"/>
    </location>
</feature>
<keyword evidence="6 10" id="KW-0460">Magnesium</keyword>
<dbReference type="InterPro" id="IPR018129">
    <property type="entry name" value="PEP_COase_Lys_AS"/>
</dbReference>
<evidence type="ECO:0000256" key="6">
    <source>
        <dbReference type="ARBA" id="ARBA00022842"/>
    </source>
</evidence>
<evidence type="ECO:0000256" key="2">
    <source>
        <dbReference type="ARBA" id="ARBA00003670"/>
    </source>
</evidence>
<evidence type="ECO:0000256" key="10">
    <source>
        <dbReference type="HAMAP-Rule" id="MF_00595"/>
    </source>
</evidence>
<comment type="subunit">
    <text evidence="10">Homotetramer.</text>
</comment>
<evidence type="ECO:0000256" key="7">
    <source>
        <dbReference type="ARBA" id="ARBA00023239"/>
    </source>
</evidence>
<dbReference type="PROSITE" id="PS00781">
    <property type="entry name" value="PEPCASE_1"/>
    <property type="match status" value="1"/>
</dbReference>
<keyword evidence="7 10" id="KW-0456">Lyase</keyword>
<dbReference type="GO" id="GO:0006107">
    <property type="term" value="P:oxaloacetate metabolic process"/>
    <property type="evidence" value="ECO:0007669"/>
    <property type="project" value="UniProtKB-UniRule"/>
</dbReference>
<name>A0A6N7M226_9GAMM</name>
<comment type="catalytic activity">
    <reaction evidence="9 10">
        <text>oxaloacetate + phosphate = phosphoenolpyruvate + hydrogencarbonate</text>
        <dbReference type="Rhea" id="RHEA:28370"/>
        <dbReference type="ChEBI" id="CHEBI:16452"/>
        <dbReference type="ChEBI" id="CHEBI:17544"/>
        <dbReference type="ChEBI" id="CHEBI:43474"/>
        <dbReference type="ChEBI" id="CHEBI:58702"/>
        <dbReference type="EC" id="4.1.1.31"/>
    </reaction>
</comment>
<dbReference type="InterPro" id="IPR033129">
    <property type="entry name" value="PEPCASE_His_AS"/>
</dbReference>
<feature type="active site" evidence="10 12">
    <location>
        <position position="553"/>
    </location>
</feature>
<dbReference type="PROSITE" id="PS00393">
    <property type="entry name" value="PEPCASE_2"/>
    <property type="match status" value="1"/>
</dbReference>